<keyword evidence="1" id="KW-0472">Membrane</keyword>
<dbReference type="RefSeq" id="WP_229121732.1">
    <property type="nucleotide sequence ID" value="NZ_CP064791.1"/>
</dbReference>
<sequence>MAASLSADGRDFVLGIGAGVVGFLLGLVLVVVAATDGTELLGQGLTVVALATVALAFGVVGLYDNVALGMPKRGVAHLVSGTAVVLALLAPRGSPSLAFVAGAAVALLVSGTYQLALVTGAFESDEQPGEESDS</sequence>
<keyword evidence="1" id="KW-1133">Transmembrane helix</keyword>
<dbReference type="AlphaFoldDB" id="A0A897NM57"/>
<name>A0A897NM57_9EURY</name>
<feature type="transmembrane region" description="Helical" evidence="1">
    <location>
        <begin position="97"/>
        <end position="118"/>
    </location>
</feature>
<keyword evidence="1" id="KW-0812">Transmembrane</keyword>
<feature type="transmembrane region" description="Helical" evidence="1">
    <location>
        <begin position="40"/>
        <end position="63"/>
    </location>
</feature>
<feature type="transmembrane region" description="Helical" evidence="1">
    <location>
        <begin position="12"/>
        <end position="34"/>
    </location>
</feature>
<evidence type="ECO:0000313" key="2">
    <source>
        <dbReference type="EMBL" id="QSG13778.1"/>
    </source>
</evidence>
<evidence type="ECO:0000313" key="3">
    <source>
        <dbReference type="Proteomes" id="UP000663292"/>
    </source>
</evidence>
<organism evidence="2 3">
    <name type="scientific">Halapricum desulfuricans</name>
    <dbReference type="NCBI Taxonomy" id="2841257"/>
    <lineage>
        <taxon>Archaea</taxon>
        <taxon>Methanobacteriati</taxon>
        <taxon>Methanobacteriota</taxon>
        <taxon>Stenosarchaea group</taxon>
        <taxon>Halobacteria</taxon>
        <taxon>Halobacteriales</taxon>
        <taxon>Haloarculaceae</taxon>
        <taxon>Halapricum</taxon>
    </lineage>
</organism>
<feature type="transmembrane region" description="Helical" evidence="1">
    <location>
        <begin position="75"/>
        <end position="91"/>
    </location>
</feature>
<proteinExistence type="predicted"/>
<gene>
    <name evidence="2" type="ORF">HSEST_0226</name>
</gene>
<dbReference type="EMBL" id="CP064791">
    <property type="protein sequence ID" value="QSG13778.1"/>
    <property type="molecule type" value="Genomic_DNA"/>
</dbReference>
<reference evidence="2 3" key="1">
    <citation type="submission" date="2020-11" db="EMBL/GenBank/DDBJ databases">
        <title>Carbohydrate-dependent, anaerobic sulfur respiration: A novel catabolism in halophilic archaea.</title>
        <authorList>
            <person name="Sorokin D.Y."/>
            <person name="Messina E."/>
            <person name="Smedile F."/>
            <person name="La Cono V."/>
            <person name="Hallsworth J.E."/>
            <person name="Yakimov M.M."/>
        </authorList>
    </citation>
    <scope>NUCLEOTIDE SEQUENCE [LARGE SCALE GENOMIC DNA]</scope>
    <source>
        <strain evidence="2 3">HSR-Est</strain>
    </source>
</reference>
<keyword evidence="3" id="KW-1185">Reference proteome</keyword>
<dbReference type="Proteomes" id="UP000663292">
    <property type="component" value="Chromosome"/>
</dbReference>
<dbReference type="GeneID" id="68856866"/>
<protein>
    <submittedName>
        <fullName evidence="2">Uncharacterized protein</fullName>
    </submittedName>
</protein>
<evidence type="ECO:0000256" key="1">
    <source>
        <dbReference type="SAM" id="Phobius"/>
    </source>
</evidence>
<accession>A0A897NM57</accession>